<organism evidence="1 2">
    <name type="scientific">Vagococcus elongatus</name>
    <dbReference type="NCBI Taxonomy" id="180344"/>
    <lineage>
        <taxon>Bacteria</taxon>
        <taxon>Bacillati</taxon>
        <taxon>Bacillota</taxon>
        <taxon>Bacilli</taxon>
        <taxon>Lactobacillales</taxon>
        <taxon>Enterococcaceae</taxon>
        <taxon>Vagococcus</taxon>
    </lineage>
</organism>
<evidence type="ECO:0000313" key="1">
    <source>
        <dbReference type="EMBL" id="RSU10994.1"/>
    </source>
</evidence>
<accession>A0A430ASG2</accession>
<dbReference type="Proteomes" id="UP000287605">
    <property type="component" value="Unassembled WGS sequence"/>
</dbReference>
<comment type="caution">
    <text evidence="1">The sequence shown here is derived from an EMBL/GenBank/DDBJ whole genome shotgun (WGS) entry which is preliminary data.</text>
</comment>
<dbReference type="RefSeq" id="WP_126809319.1">
    <property type="nucleotide sequence ID" value="NZ_NGKA01000012.1"/>
</dbReference>
<reference evidence="1 2" key="1">
    <citation type="submission" date="2017-05" db="EMBL/GenBank/DDBJ databases">
        <title>Vagococcus spp. assemblies.</title>
        <authorList>
            <person name="Gulvik C.A."/>
        </authorList>
    </citation>
    <scope>NUCLEOTIDE SEQUENCE [LARGE SCALE GENOMIC DNA]</scope>
    <source>
        <strain evidence="1 2">CCUG 51432</strain>
    </source>
</reference>
<dbReference type="OrthoDB" id="2184873at2"/>
<sequence>MKKVVWIFSINVDGGGAPIGYGANMTGRGPEKFKEKLKSELLPEIELQFISYDTQSHDVPVADLIVFNDIDSKFIPDEIKKNGLSVSPQEVYQGNIEEMKNTITRFLASEK</sequence>
<evidence type="ECO:0000313" key="2">
    <source>
        <dbReference type="Proteomes" id="UP000287605"/>
    </source>
</evidence>
<evidence type="ECO:0008006" key="3">
    <source>
        <dbReference type="Google" id="ProtNLM"/>
    </source>
</evidence>
<proteinExistence type="predicted"/>
<dbReference type="AlphaFoldDB" id="A0A430ASG2"/>
<name>A0A430ASG2_9ENTE</name>
<keyword evidence="2" id="KW-1185">Reference proteome</keyword>
<protein>
    <recommendedName>
        <fullName evidence="3">PTS EIIB type-3 domain-containing protein</fullName>
    </recommendedName>
</protein>
<dbReference type="EMBL" id="NGKA01000012">
    <property type="protein sequence ID" value="RSU10994.1"/>
    <property type="molecule type" value="Genomic_DNA"/>
</dbReference>
<gene>
    <name evidence="1" type="ORF">CBF29_08510</name>
</gene>